<proteinExistence type="predicted"/>
<protein>
    <recommendedName>
        <fullName evidence="3">Lipoprotein</fullName>
    </recommendedName>
</protein>
<dbReference type="PROSITE" id="PS51257">
    <property type="entry name" value="PROKAR_LIPOPROTEIN"/>
    <property type="match status" value="1"/>
</dbReference>
<accession>A0A6N2R2C6</accession>
<evidence type="ECO:0000256" key="1">
    <source>
        <dbReference type="SAM" id="SignalP"/>
    </source>
</evidence>
<organism evidence="2">
    <name type="scientific">Anaerostipes hadrus</name>
    <dbReference type="NCBI Taxonomy" id="649756"/>
    <lineage>
        <taxon>Bacteria</taxon>
        <taxon>Bacillati</taxon>
        <taxon>Bacillota</taxon>
        <taxon>Clostridia</taxon>
        <taxon>Lachnospirales</taxon>
        <taxon>Lachnospiraceae</taxon>
        <taxon>Anaerostipes</taxon>
    </lineage>
</organism>
<dbReference type="AlphaFoldDB" id="A0A6N2R2C6"/>
<evidence type="ECO:0000313" key="2">
    <source>
        <dbReference type="EMBL" id="VYS74886.1"/>
    </source>
</evidence>
<keyword evidence="1" id="KW-0732">Signal</keyword>
<gene>
    <name evidence="2" type="ORF">AHLFYP4_00229</name>
</gene>
<reference evidence="2" key="1">
    <citation type="submission" date="2019-11" db="EMBL/GenBank/DDBJ databases">
        <authorList>
            <person name="Feng L."/>
        </authorList>
    </citation>
    <scope>NUCLEOTIDE SEQUENCE</scope>
    <source>
        <strain evidence="2">AhadrusLFYP4</strain>
    </source>
</reference>
<dbReference type="EMBL" id="CACRSX010000006">
    <property type="protein sequence ID" value="VYS74886.1"/>
    <property type="molecule type" value="Genomic_DNA"/>
</dbReference>
<sequence length="288" mass="32362">MRKKFLLLWSLLGILVLITACGSNKETVKEYNIDDFLKSYNKVVNSVEEKTKYWSDSEKEENKYTDVIKQYAEKNDLSINQTIQLRGKFAYILGTALNLQEEENSENSFLCFFHASKKSTKVPSEIALLNPGDNIKVEVTIFPKYNENGKSRASIYSDNCKVITPNLSKVKYKSNTNSVIGNSTTSRIMGKVASVIENPYSEAERKKISDSVDSSVSGEYEFSSALRYATNIVSLNLDGTDDKLLCFVNKSYAKLPKTGDKISLIGSPFTYSNTFGVDANYSPIYIFK</sequence>
<evidence type="ECO:0008006" key="3">
    <source>
        <dbReference type="Google" id="ProtNLM"/>
    </source>
</evidence>
<feature type="chain" id="PRO_5038446272" description="Lipoprotein" evidence="1">
    <location>
        <begin position="26"/>
        <end position="288"/>
    </location>
</feature>
<name>A0A6N2R2C6_ANAHA</name>
<dbReference type="RefSeq" id="WP_156722527.1">
    <property type="nucleotide sequence ID" value="NZ_CACRSX010000006.1"/>
</dbReference>
<feature type="signal peptide" evidence="1">
    <location>
        <begin position="1"/>
        <end position="25"/>
    </location>
</feature>